<keyword evidence="9" id="KW-1185">Reference proteome</keyword>
<reference evidence="7" key="1">
    <citation type="submission" date="2017-05" db="EMBL/GenBank/DDBJ databases">
        <authorList>
            <person name="Song R."/>
            <person name="Chenine A.L."/>
            <person name="Ruprecht R.M."/>
        </authorList>
    </citation>
    <scope>NUCLEOTIDE SEQUENCE</scope>
    <source>
        <strain evidence="7">Kingella_eburonensis</strain>
    </source>
</reference>
<evidence type="ECO:0000256" key="2">
    <source>
        <dbReference type="ARBA" id="ARBA00022490"/>
    </source>
</evidence>
<dbReference type="GO" id="GO:0008855">
    <property type="term" value="F:exodeoxyribonuclease VII activity"/>
    <property type="evidence" value="ECO:0007669"/>
    <property type="project" value="UniProtKB-UniRule"/>
</dbReference>
<dbReference type="STRING" id="1522312.GCA_900177895_02263"/>
<dbReference type="GeneID" id="83626347"/>
<dbReference type="GO" id="GO:0006308">
    <property type="term" value="P:DNA catabolic process"/>
    <property type="evidence" value="ECO:0007669"/>
    <property type="project" value="UniProtKB-UniRule"/>
</dbReference>
<dbReference type="GO" id="GO:0009318">
    <property type="term" value="C:exodeoxyribonuclease VII complex"/>
    <property type="evidence" value="ECO:0007669"/>
    <property type="project" value="UniProtKB-UniRule"/>
</dbReference>
<dbReference type="HAMAP" id="MF_00337">
    <property type="entry name" value="Exonuc_7_S"/>
    <property type="match status" value="1"/>
</dbReference>
<dbReference type="RefSeq" id="WP_032136480.1">
    <property type="nucleotide sequence ID" value="NZ_CCNJ01000025.1"/>
</dbReference>
<comment type="catalytic activity">
    <reaction evidence="6">
        <text>Exonucleolytic cleavage in either 5'- to 3'- or 3'- to 5'-direction to yield nucleoside 5'-phosphates.</text>
        <dbReference type="EC" id="3.1.11.6"/>
    </reaction>
</comment>
<comment type="function">
    <text evidence="6">Bidirectionally degrades single-stranded DNA into large acid-insoluble oligonucleotides, which are then degraded further into small acid-soluble oligonucleotides.</text>
</comment>
<comment type="similarity">
    <text evidence="1 6">Belongs to the XseB family.</text>
</comment>
<dbReference type="Pfam" id="PF02609">
    <property type="entry name" value="Exonuc_VII_S"/>
    <property type="match status" value="1"/>
</dbReference>
<proteinExistence type="inferred from homology"/>
<evidence type="ECO:0000313" key="8">
    <source>
        <dbReference type="EMBL" id="SNB66915.1"/>
    </source>
</evidence>
<accession>A0A238HIY2</accession>
<dbReference type="AlphaFoldDB" id="A0A238HIY2"/>
<comment type="subcellular location">
    <subcellularLocation>
        <location evidence="6">Cytoplasm</location>
    </subcellularLocation>
</comment>
<keyword evidence="4 6" id="KW-0378">Hydrolase</keyword>
<evidence type="ECO:0000313" key="9">
    <source>
        <dbReference type="Proteomes" id="UP000215450"/>
    </source>
</evidence>
<evidence type="ECO:0000256" key="3">
    <source>
        <dbReference type="ARBA" id="ARBA00022722"/>
    </source>
</evidence>
<gene>
    <name evidence="6 7" type="primary">xseB</name>
    <name evidence="7" type="ORF">KEBURONENSIS_00711</name>
    <name evidence="8" type="ORF">KEBURONENSIS_01191</name>
</gene>
<dbReference type="EC" id="3.1.11.6" evidence="6"/>
<dbReference type="Gene3D" id="1.10.287.1040">
    <property type="entry name" value="Exonuclease VII, small subunit"/>
    <property type="match status" value="1"/>
</dbReference>
<dbReference type="EMBL" id="FXUV01000085">
    <property type="protein sequence ID" value="SMQ13643.1"/>
    <property type="molecule type" value="Genomic_DNA"/>
</dbReference>
<organism evidence="7">
    <name type="scientific">Kingella negevensis</name>
    <dbReference type="NCBI Taxonomy" id="1522312"/>
    <lineage>
        <taxon>Bacteria</taxon>
        <taxon>Pseudomonadati</taxon>
        <taxon>Pseudomonadota</taxon>
        <taxon>Betaproteobacteria</taxon>
        <taxon>Neisseriales</taxon>
        <taxon>Neisseriaceae</taxon>
        <taxon>Kingella</taxon>
    </lineage>
</organism>
<dbReference type="GO" id="GO:0005829">
    <property type="term" value="C:cytosol"/>
    <property type="evidence" value="ECO:0007669"/>
    <property type="project" value="TreeGrafter"/>
</dbReference>
<sequence length="74" mass="8416">MARKSPKNLEDAMARLEVITQTMQNTVLPLEEALATYEEGVELVRYCQQKLAAVEHAIQVLDNNDLKELELESE</sequence>
<evidence type="ECO:0000256" key="6">
    <source>
        <dbReference type="HAMAP-Rule" id="MF_00337"/>
    </source>
</evidence>
<name>A0A238HIY2_9NEIS</name>
<evidence type="ECO:0000256" key="5">
    <source>
        <dbReference type="ARBA" id="ARBA00022839"/>
    </source>
</evidence>
<comment type="subunit">
    <text evidence="6">Heterooligomer composed of large and small subunits.</text>
</comment>
<evidence type="ECO:0000256" key="4">
    <source>
        <dbReference type="ARBA" id="ARBA00022801"/>
    </source>
</evidence>
<dbReference type="Proteomes" id="UP000215450">
    <property type="component" value="Unassembled WGS sequence"/>
</dbReference>
<keyword evidence="5 6" id="KW-0269">Exonuclease</keyword>
<dbReference type="NCBIfam" id="TIGR01280">
    <property type="entry name" value="xseB"/>
    <property type="match status" value="1"/>
</dbReference>
<dbReference type="PANTHER" id="PTHR34137">
    <property type="entry name" value="EXODEOXYRIBONUCLEASE 7 SMALL SUBUNIT"/>
    <property type="match status" value="1"/>
</dbReference>
<dbReference type="EMBL" id="FXUV02000020">
    <property type="protein sequence ID" value="SNB66915.1"/>
    <property type="molecule type" value="Genomic_DNA"/>
</dbReference>
<dbReference type="OrthoDB" id="287668at2"/>
<dbReference type="SUPFAM" id="SSF116842">
    <property type="entry name" value="XseB-like"/>
    <property type="match status" value="1"/>
</dbReference>
<keyword evidence="3 6" id="KW-0540">Nuclease</keyword>
<protein>
    <recommendedName>
        <fullName evidence="6">Exodeoxyribonuclease 7 small subunit</fullName>
        <ecNumber evidence="6">3.1.11.6</ecNumber>
    </recommendedName>
    <alternativeName>
        <fullName evidence="6">Exodeoxyribonuclease VII small subunit</fullName>
        <shortName evidence="6">Exonuclease VII small subunit</shortName>
    </alternativeName>
</protein>
<dbReference type="PIRSF" id="PIRSF006488">
    <property type="entry name" value="Exonuc_VII_S"/>
    <property type="match status" value="1"/>
</dbReference>
<reference evidence="8 9" key="2">
    <citation type="submission" date="2017-06" db="EMBL/GenBank/DDBJ databases">
        <authorList>
            <person name="Kim H.J."/>
            <person name="Triplett B.A."/>
        </authorList>
    </citation>
    <scope>NUCLEOTIDE SEQUENCE [LARGE SCALE GENOMIC DNA]</scope>
    <source>
        <strain evidence="8">Kingella_eburonensis</strain>
    </source>
</reference>
<dbReference type="PANTHER" id="PTHR34137:SF1">
    <property type="entry name" value="EXODEOXYRIBONUCLEASE 7 SMALL SUBUNIT"/>
    <property type="match status" value="1"/>
</dbReference>
<dbReference type="InterPro" id="IPR003761">
    <property type="entry name" value="Exonuc_VII_S"/>
</dbReference>
<evidence type="ECO:0000313" key="7">
    <source>
        <dbReference type="EMBL" id="SMQ13643.1"/>
    </source>
</evidence>
<evidence type="ECO:0000256" key="1">
    <source>
        <dbReference type="ARBA" id="ARBA00009998"/>
    </source>
</evidence>
<dbReference type="InterPro" id="IPR037004">
    <property type="entry name" value="Exonuc_VII_ssu_sf"/>
</dbReference>
<keyword evidence="2 6" id="KW-0963">Cytoplasm</keyword>